<dbReference type="Pfam" id="PF05375">
    <property type="entry name" value="Pacifastin_I"/>
    <property type="match status" value="1"/>
</dbReference>
<dbReference type="Proteomes" id="UP000814243">
    <property type="component" value="Unassembled WGS sequence"/>
</dbReference>
<dbReference type="Proteomes" id="UP000648187">
    <property type="component" value="Unassembled WGS sequence"/>
</dbReference>
<evidence type="ECO:0000256" key="5">
    <source>
        <dbReference type="ARBA" id="ARBA00023157"/>
    </source>
</evidence>
<comment type="caution">
    <text evidence="9">The sequence shown here is derived from an EMBL/GenBank/DDBJ whole genome shotgun (WGS) entry which is preliminary data.</text>
</comment>
<comment type="similarity">
    <text evidence="6 7">Belongs to the protease inhibitor I19 family.</text>
</comment>
<dbReference type="AlphaFoldDB" id="A0A835GNR0"/>
<dbReference type="EMBL" id="JACKWZ010000019">
    <property type="protein sequence ID" value="KAF9422095.1"/>
    <property type="molecule type" value="Genomic_DNA"/>
</dbReference>
<keyword evidence="5 7" id="KW-1015">Disulfide bond</keyword>
<dbReference type="InterPro" id="IPR008037">
    <property type="entry name" value="Pacifastin_dom"/>
</dbReference>
<dbReference type="PROSITE" id="PS51446">
    <property type="entry name" value="PACIFASTIN"/>
    <property type="match status" value="1"/>
</dbReference>
<keyword evidence="4 7" id="KW-0722">Serine protease inhibitor</keyword>
<feature type="domain" description="Pacifastin" evidence="8">
    <location>
        <begin position="10"/>
        <end position="44"/>
    </location>
</feature>
<name>A0A835GNR0_SPOEX</name>
<reference evidence="9" key="1">
    <citation type="submission" date="2020-08" db="EMBL/GenBank/DDBJ databases">
        <title>Spodoptera exigua strain:BAW_Kor-Di-RS1 Genome sequencing and assembly.</title>
        <authorList>
            <person name="Kim J."/>
            <person name="Nam H.Y."/>
            <person name="Kwon M."/>
            <person name="Choi J.H."/>
            <person name="Cho S.R."/>
            <person name="Kim G.-H."/>
        </authorList>
    </citation>
    <scope>NUCLEOTIDE SEQUENCE</scope>
    <source>
        <strain evidence="9">BAW_Kor-Di-RS1</strain>
        <tissue evidence="9">Whole-body</tissue>
    </source>
</reference>
<feature type="disulfide bond" evidence="7">
    <location>
        <begin position="26"/>
        <end position="36"/>
    </location>
</feature>
<comment type="subcellular location">
    <subcellularLocation>
        <location evidence="1">Secreted</location>
    </subcellularLocation>
</comment>
<evidence type="ECO:0000256" key="4">
    <source>
        <dbReference type="ARBA" id="ARBA00022900"/>
    </source>
</evidence>
<evidence type="ECO:0000256" key="3">
    <source>
        <dbReference type="ARBA" id="ARBA00022690"/>
    </source>
</evidence>
<gene>
    <name evidence="10" type="ORF">HF086_011910</name>
    <name evidence="9" type="ORF">HW555_002116</name>
</gene>
<dbReference type="EMBL" id="JACEFF010000725">
    <property type="protein sequence ID" value="KAH9632164.1"/>
    <property type="molecule type" value="Genomic_DNA"/>
</dbReference>
<evidence type="ECO:0000256" key="7">
    <source>
        <dbReference type="PROSITE-ProRule" id="PRU00776"/>
    </source>
</evidence>
<accession>A0A835GNR0</accession>
<evidence type="ECO:0000313" key="11">
    <source>
        <dbReference type="Proteomes" id="UP000648187"/>
    </source>
</evidence>
<feature type="disulfide bond" evidence="7">
    <location>
        <begin position="23"/>
        <end position="41"/>
    </location>
</feature>
<dbReference type="SUPFAM" id="SSF57283">
    <property type="entry name" value="PMP inhibitors"/>
    <property type="match status" value="1"/>
</dbReference>
<dbReference type="GO" id="GO:0005576">
    <property type="term" value="C:extracellular region"/>
    <property type="evidence" value="ECO:0007669"/>
    <property type="project" value="UniProtKB-SubCell"/>
</dbReference>
<protein>
    <recommendedName>
        <fullName evidence="8">Pacifastin domain-containing protein</fullName>
    </recommendedName>
</protein>
<organism evidence="9 11">
    <name type="scientific">Spodoptera exigua</name>
    <name type="common">Beet armyworm</name>
    <name type="synonym">Noctua fulgens</name>
    <dbReference type="NCBI Taxonomy" id="7107"/>
    <lineage>
        <taxon>Eukaryota</taxon>
        <taxon>Metazoa</taxon>
        <taxon>Ecdysozoa</taxon>
        <taxon>Arthropoda</taxon>
        <taxon>Hexapoda</taxon>
        <taxon>Insecta</taxon>
        <taxon>Pterygota</taxon>
        <taxon>Neoptera</taxon>
        <taxon>Endopterygota</taxon>
        <taxon>Lepidoptera</taxon>
        <taxon>Glossata</taxon>
        <taxon>Ditrysia</taxon>
        <taxon>Noctuoidea</taxon>
        <taxon>Noctuidae</taxon>
        <taxon>Amphipyrinae</taxon>
        <taxon>Spodoptera</taxon>
    </lineage>
</organism>
<reference evidence="10" key="2">
    <citation type="journal article" date="2021" name="G3 (Bethesda)">
        <title>Genome and transcriptome analysis of the beet armyworm Spodoptera exigua reveals targets for pest control. .</title>
        <authorList>
            <person name="Simon S."/>
            <person name="Breeschoten T."/>
            <person name="Jansen H.J."/>
            <person name="Dirks R.P."/>
            <person name="Schranz M.E."/>
            <person name="Ros V.I.D."/>
        </authorList>
    </citation>
    <scope>NUCLEOTIDE SEQUENCE</scope>
    <source>
        <strain evidence="10">TB_SE_WUR_2020</strain>
    </source>
</reference>
<evidence type="ECO:0000256" key="2">
    <source>
        <dbReference type="ARBA" id="ARBA00022525"/>
    </source>
</evidence>
<dbReference type="GO" id="GO:0004867">
    <property type="term" value="F:serine-type endopeptidase inhibitor activity"/>
    <property type="evidence" value="ECO:0007669"/>
    <property type="project" value="UniProtKB-UniRule"/>
</dbReference>
<evidence type="ECO:0000313" key="9">
    <source>
        <dbReference type="EMBL" id="KAF9422095.1"/>
    </source>
</evidence>
<sequence>MLLYWRKNDAGKCEPFTTYSIGCNKCVCSADGTTFCTRMVCHKSTNSLSEGSTENDIIAIKLPSAEKEDAASEQKERRE</sequence>
<keyword evidence="11" id="KW-1185">Reference proteome</keyword>
<evidence type="ECO:0000259" key="8">
    <source>
        <dbReference type="PROSITE" id="PS51446"/>
    </source>
</evidence>
<evidence type="ECO:0000256" key="6">
    <source>
        <dbReference type="ARBA" id="ARBA00029459"/>
    </source>
</evidence>
<dbReference type="InterPro" id="IPR036201">
    <property type="entry name" value="Pacifastin_dom_sf"/>
</dbReference>
<comment type="caution">
    <text evidence="7">Lacks conserved residue(s) required for the propagation of feature annotation.</text>
</comment>
<evidence type="ECO:0000313" key="10">
    <source>
        <dbReference type="EMBL" id="KAH9632164.1"/>
    </source>
</evidence>
<keyword evidence="2" id="KW-0964">Secreted</keyword>
<proteinExistence type="inferred from homology"/>
<keyword evidence="3 7" id="KW-0646">Protease inhibitor</keyword>
<feature type="disulfide bond" evidence="7">
    <location>
        <begin position="13"/>
        <end position="28"/>
    </location>
</feature>
<evidence type="ECO:0000256" key="1">
    <source>
        <dbReference type="ARBA" id="ARBA00004613"/>
    </source>
</evidence>